<name>A0A9Q0NBJ5_9DIPT</name>
<dbReference type="EMBL" id="WJQU01000001">
    <property type="protein sequence ID" value="KAJ6647053.1"/>
    <property type="molecule type" value="Genomic_DNA"/>
</dbReference>
<evidence type="ECO:0000313" key="2">
    <source>
        <dbReference type="Proteomes" id="UP001151699"/>
    </source>
</evidence>
<proteinExistence type="predicted"/>
<accession>A0A9Q0NBJ5</accession>
<evidence type="ECO:0000313" key="1">
    <source>
        <dbReference type="EMBL" id="KAJ6647053.1"/>
    </source>
</evidence>
<comment type="caution">
    <text evidence="1">The sequence shown here is derived from an EMBL/GenBank/DDBJ whole genome shotgun (WGS) entry which is preliminary data.</text>
</comment>
<protein>
    <submittedName>
        <fullName evidence="1">Uncharacterized protein</fullName>
    </submittedName>
</protein>
<dbReference type="AlphaFoldDB" id="A0A9Q0NBJ5"/>
<organism evidence="1 2">
    <name type="scientific">Pseudolycoriella hygida</name>
    <dbReference type="NCBI Taxonomy" id="35572"/>
    <lineage>
        <taxon>Eukaryota</taxon>
        <taxon>Metazoa</taxon>
        <taxon>Ecdysozoa</taxon>
        <taxon>Arthropoda</taxon>
        <taxon>Hexapoda</taxon>
        <taxon>Insecta</taxon>
        <taxon>Pterygota</taxon>
        <taxon>Neoptera</taxon>
        <taxon>Endopterygota</taxon>
        <taxon>Diptera</taxon>
        <taxon>Nematocera</taxon>
        <taxon>Sciaroidea</taxon>
        <taxon>Sciaridae</taxon>
        <taxon>Pseudolycoriella</taxon>
    </lineage>
</organism>
<sequence length="60" mass="6741">MSELLGNALGHGSVLEQFKLIPEIRLKHNVLDMTALVEALDPMRDAVQAWFALKQIHHGH</sequence>
<reference evidence="1" key="1">
    <citation type="submission" date="2022-07" db="EMBL/GenBank/DDBJ databases">
        <authorList>
            <person name="Trinca V."/>
            <person name="Uliana J.V.C."/>
            <person name="Torres T.T."/>
            <person name="Ward R.J."/>
            <person name="Monesi N."/>
        </authorList>
    </citation>
    <scope>NUCLEOTIDE SEQUENCE</scope>
    <source>
        <strain evidence="1">HSMRA1968</strain>
        <tissue evidence="1">Whole embryos</tissue>
    </source>
</reference>
<dbReference type="Proteomes" id="UP001151699">
    <property type="component" value="Chromosome A"/>
</dbReference>
<keyword evidence="2" id="KW-1185">Reference proteome</keyword>
<gene>
    <name evidence="1" type="ORF">Bhyg_02271</name>
</gene>